<dbReference type="OrthoDB" id="2554856at2759"/>
<dbReference type="Pfam" id="PF01585">
    <property type="entry name" value="G-patch"/>
    <property type="match status" value="1"/>
</dbReference>
<evidence type="ECO:0000259" key="2">
    <source>
        <dbReference type="PROSITE" id="PS50174"/>
    </source>
</evidence>
<feature type="region of interest" description="Disordered" evidence="1">
    <location>
        <begin position="211"/>
        <end position="270"/>
    </location>
</feature>
<reference evidence="3 4" key="1">
    <citation type="submission" date="2018-03" db="EMBL/GenBank/DDBJ databases">
        <authorList>
            <person name="Guldener U."/>
        </authorList>
    </citation>
    <scope>NUCLEOTIDE SEQUENCE [LARGE SCALE GENOMIC DNA]</scope>
    <source>
        <strain evidence="3 4">NBRC100155</strain>
    </source>
</reference>
<evidence type="ECO:0000313" key="4">
    <source>
        <dbReference type="Proteomes" id="UP000324022"/>
    </source>
</evidence>
<feature type="compositionally biased region" description="Basic residues" evidence="1">
    <location>
        <begin position="183"/>
        <end position="194"/>
    </location>
</feature>
<feature type="region of interest" description="Disordered" evidence="1">
    <location>
        <begin position="283"/>
        <end position="311"/>
    </location>
</feature>
<proteinExistence type="predicted"/>
<feature type="region of interest" description="Disordered" evidence="1">
    <location>
        <begin position="154"/>
        <end position="198"/>
    </location>
</feature>
<name>A0A5C3DXS8_9BASI</name>
<organism evidence="3 4">
    <name type="scientific">Ustilago trichophora</name>
    <dbReference type="NCBI Taxonomy" id="86804"/>
    <lineage>
        <taxon>Eukaryota</taxon>
        <taxon>Fungi</taxon>
        <taxon>Dikarya</taxon>
        <taxon>Basidiomycota</taxon>
        <taxon>Ustilaginomycotina</taxon>
        <taxon>Ustilaginomycetes</taxon>
        <taxon>Ustilaginales</taxon>
        <taxon>Ustilaginaceae</taxon>
        <taxon>Ustilago</taxon>
    </lineage>
</organism>
<accession>A0A5C3DXS8</accession>
<dbReference type="PROSITE" id="PS50174">
    <property type="entry name" value="G_PATCH"/>
    <property type="match status" value="1"/>
</dbReference>
<feature type="domain" description="G-patch" evidence="2">
    <location>
        <begin position="347"/>
        <end position="370"/>
    </location>
</feature>
<feature type="compositionally biased region" description="Basic and acidic residues" evidence="1">
    <location>
        <begin position="604"/>
        <end position="614"/>
    </location>
</feature>
<gene>
    <name evidence="3" type="ORF">UTRI_01686</name>
</gene>
<dbReference type="Proteomes" id="UP000324022">
    <property type="component" value="Unassembled WGS sequence"/>
</dbReference>
<feature type="compositionally biased region" description="Low complexity" evidence="1">
    <location>
        <begin position="157"/>
        <end position="170"/>
    </location>
</feature>
<dbReference type="GO" id="GO:0003676">
    <property type="term" value="F:nucleic acid binding"/>
    <property type="evidence" value="ECO:0007669"/>
    <property type="project" value="InterPro"/>
</dbReference>
<dbReference type="AlphaFoldDB" id="A0A5C3DXS8"/>
<feature type="region of interest" description="Disordered" evidence="1">
    <location>
        <begin position="1"/>
        <end position="67"/>
    </location>
</feature>
<feature type="compositionally biased region" description="Polar residues" evidence="1">
    <location>
        <begin position="15"/>
        <end position="28"/>
    </location>
</feature>
<sequence length="682" mass="74842">MALNAVHIHARSRSPDGSNLESTGWQRIQASASASQQTYERRSASPPSPIPHKPGLGSRSTDDSRWHSLRTGESLASKALRMRHRFVRATHLSDPSLPFPDHEGSLSEKNLDQPVFQATTSTDTNELLSKSSQNSAPTLAQLYSQLAKDMQETQTQSVASSLASGSGSVAEQAHEQSVEQANHHAHRHRHHPDARHRSEWFISRALRKMRRAQHASSPEASTSALLVGDVDSGDTHQVQTESSSTSRRRRCARCGDTLPPNPTAEDMARHRQSIGHRLGLNAPVSSASASEAPSPAGSEAPTPVPRSRSSSPIDVSLLEASMQALHRRSGKLPRRLSNAPRWKKIARDNVGHNLLSRMGWKEGMGLGVQEWKWQQLRREKLKRQRSNAVRALLQRQSLAIRASSDASVQYLTSQNAEAGPSQLVEPDPVGADGIIGPQPGASEIDSEWMQLLLQQSVAAPTAEQSSLQVAFPFQYDIQGVEQQREAARMWLANLAGPDAEWFQFLTLEEQQSLEHALLSGQITLLDIQNALFASAQPQVSSNPVGGGTRPGMTEVDTGVMDDMMPSNALLYPVQIELRTDRGGIGSRSVSLEGASCNRQRRRSRDAEGSVEIRRPSSPSTVMLDNGQKKSRTTSTSRSSKPVGRSRSHSSVSRKHAGSTRRQRELAYQKDRRDWLDLRASLS</sequence>
<evidence type="ECO:0000256" key="1">
    <source>
        <dbReference type="SAM" id="MobiDB-lite"/>
    </source>
</evidence>
<feature type="compositionally biased region" description="Polar residues" evidence="1">
    <location>
        <begin position="214"/>
        <end position="224"/>
    </location>
</feature>
<dbReference type="EMBL" id="OOIN01000005">
    <property type="protein sequence ID" value="SPO23008.1"/>
    <property type="molecule type" value="Genomic_DNA"/>
</dbReference>
<keyword evidence="4" id="KW-1185">Reference proteome</keyword>
<dbReference type="InterPro" id="IPR000467">
    <property type="entry name" value="G_patch_dom"/>
</dbReference>
<protein>
    <recommendedName>
        <fullName evidence="2">G-patch domain-containing protein</fullName>
    </recommendedName>
</protein>
<feature type="region of interest" description="Disordered" evidence="1">
    <location>
        <begin position="584"/>
        <end position="669"/>
    </location>
</feature>
<feature type="compositionally biased region" description="Basic residues" evidence="1">
    <location>
        <begin position="643"/>
        <end position="660"/>
    </location>
</feature>
<evidence type="ECO:0000313" key="3">
    <source>
        <dbReference type="EMBL" id="SPO23008.1"/>
    </source>
</evidence>